<feature type="transmembrane region" description="Helical" evidence="2">
    <location>
        <begin position="6"/>
        <end position="27"/>
    </location>
</feature>
<sequence>MNISLVFLLVLSIGSTIIAAAAFLISLKTKNSSITIKDDTNNKSLITKLDNETKQIEQKLELLNRRLQEISVDISKKIGRIKLYHYDAYRDTGGKMSFVLVLLDGQKNGVIINSMYGRENTRLYAKSVKNGKAETILSTEEENALNDVLKDNLKEV</sequence>
<dbReference type="AlphaFoldDB" id="A0A7C5UVS7"/>
<dbReference type="EMBL" id="DRVY01000064">
    <property type="protein sequence ID" value="HHR92307.1"/>
    <property type="molecule type" value="Genomic_DNA"/>
</dbReference>
<accession>A0A7C5UVS7</accession>
<organism evidence="3">
    <name type="scientific">candidate division CPR3 bacterium</name>
    <dbReference type="NCBI Taxonomy" id="2268181"/>
    <lineage>
        <taxon>Bacteria</taxon>
        <taxon>Bacteria division CPR3</taxon>
    </lineage>
</organism>
<keyword evidence="2" id="KW-0472">Membrane</keyword>
<dbReference type="InterPro" id="IPR027981">
    <property type="entry name" value="DUF4446"/>
</dbReference>
<proteinExistence type="predicted"/>
<gene>
    <name evidence="3" type="ORF">ENL96_02230</name>
</gene>
<feature type="coiled-coil region" evidence="1">
    <location>
        <begin position="46"/>
        <end position="73"/>
    </location>
</feature>
<protein>
    <submittedName>
        <fullName evidence="3">DUF4446 family protein</fullName>
    </submittedName>
</protein>
<evidence type="ECO:0000256" key="1">
    <source>
        <dbReference type="SAM" id="Coils"/>
    </source>
</evidence>
<reference evidence="3" key="1">
    <citation type="journal article" date="2020" name="mSystems">
        <title>Genome- and Community-Level Interaction Insights into Carbon Utilization and Element Cycling Functions of Hydrothermarchaeota in Hydrothermal Sediment.</title>
        <authorList>
            <person name="Zhou Z."/>
            <person name="Liu Y."/>
            <person name="Xu W."/>
            <person name="Pan J."/>
            <person name="Luo Z.H."/>
            <person name="Li M."/>
        </authorList>
    </citation>
    <scope>NUCLEOTIDE SEQUENCE [LARGE SCALE GENOMIC DNA]</scope>
    <source>
        <strain evidence="3">SpSt-1042</strain>
    </source>
</reference>
<evidence type="ECO:0000256" key="2">
    <source>
        <dbReference type="SAM" id="Phobius"/>
    </source>
</evidence>
<keyword evidence="2" id="KW-1133">Transmembrane helix</keyword>
<keyword evidence="2" id="KW-0812">Transmembrane</keyword>
<dbReference type="Pfam" id="PF14584">
    <property type="entry name" value="DUF4446"/>
    <property type="match status" value="1"/>
</dbReference>
<comment type="caution">
    <text evidence="3">The sequence shown here is derived from an EMBL/GenBank/DDBJ whole genome shotgun (WGS) entry which is preliminary data.</text>
</comment>
<name>A0A7C5UVS7_UNCC3</name>
<keyword evidence="1" id="KW-0175">Coiled coil</keyword>
<evidence type="ECO:0000313" key="3">
    <source>
        <dbReference type="EMBL" id="HHR92307.1"/>
    </source>
</evidence>